<gene>
    <name evidence="1" type="ORF">Rrhod_0539</name>
</gene>
<evidence type="ECO:0000313" key="1">
    <source>
        <dbReference type="EMBL" id="EOM78089.1"/>
    </source>
</evidence>
<dbReference type="Proteomes" id="UP000013525">
    <property type="component" value="Unassembled WGS sequence"/>
</dbReference>
<name>R7WVB1_9NOCA</name>
<organism evidence="1 2">
    <name type="scientific">Rhodococcus rhodnii LMG 5362</name>
    <dbReference type="NCBI Taxonomy" id="1273125"/>
    <lineage>
        <taxon>Bacteria</taxon>
        <taxon>Bacillati</taxon>
        <taxon>Actinomycetota</taxon>
        <taxon>Actinomycetes</taxon>
        <taxon>Mycobacteriales</taxon>
        <taxon>Nocardiaceae</taxon>
        <taxon>Rhodococcus</taxon>
    </lineage>
</organism>
<evidence type="ECO:0000313" key="2">
    <source>
        <dbReference type="Proteomes" id="UP000013525"/>
    </source>
</evidence>
<dbReference type="Gene3D" id="1.10.530.10">
    <property type="match status" value="1"/>
</dbReference>
<proteinExistence type="predicted"/>
<comment type="caution">
    <text evidence="1">The sequence shown here is derived from an EMBL/GenBank/DDBJ whole genome shotgun (WGS) entry which is preliminary data.</text>
</comment>
<dbReference type="eggNOG" id="COG3179">
    <property type="taxonomic scope" value="Bacteria"/>
</dbReference>
<dbReference type="InterPro" id="IPR023346">
    <property type="entry name" value="Lysozyme-like_dom_sf"/>
</dbReference>
<dbReference type="PATRIC" id="fig|1273125.3.peg.525"/>
<keyword evidence="2" id="KW-1185">Reference proteome</keyword>
<reference evidence="1 2" key="1">
    <citation type="journal article" date="2013" name="Genome Announc.">
        <title>Draft Genome Sequence of Rhodococcus rhodnii Strain LMG5362, a Symbiont of Rhodnius prolixus (Hemiptera, Reduviidae, Triatominae), the Principle Vector of Trypanosoma cruzi.</title>
        <authorList>
            <person name="Pachebat J.A."/>
            <person name="van Keulen G."/>
            <person name="Whitten M.M."/>
            <person name="Girdwood S."/>
            <person name="Del Sol R."/>
            <person name="Dyson P.J."/>
            <person name="Facey P.D."/>
        </authorList>
    </citation>
    <scope>NUCLEOTIDE SEQUENCE [LARGE SCALE GENOMIC DNA]</scope>
    <source>
        <strain evidence="1 2">LMG 5362</strain>
    </source>
</reference>
<dbReference type="SUPFAM" id="SSF53955">
    <property type="entry name" value="Lysozyme-like"/>
    <property type="match status" value="1"/>
</dbReference>
<sequence>MDAQTLRAAMQETYVSQGTLEAYLPHFEEAMRAAEITTPRRAAAWCSQIGHESAGLRYMAEIQTNGPGWTWDRIRYRGRGPIQLTWSSNYRRFGQWCRDRGYASDSELFVNQPELVEQPRWGFLAASWYWLNGGPRPGEINAFADQGNLLNVSRCVNGWVTTPNGMPDRQARYDRCLAIGAALLPDTNQETDLMGEIANQVKDQLTGPAGKGWPILGRAAETDGSRDRYAVEAIAAILVQLGGPTRDGLSFQGWDQLGDGPDSEAPRRTLVDAIAHTIRQNEQILAQQAEILALLKEKKA</sequence>
<dbReference type="AlphaFoldDB" id="R7WVB1"/>
<accession>R7WVB1</accession>
<evidence type="ECO:0008006" key="3">
    <source>
        <dbReference type="Google" id="ProtNLM"/>
    </source>
</evidence>
<protein>
    <recommendedName>
        <fullName evidence="3">Chitinase</fullName>
    </recommendedName>
</protein>
<dbReference type="EMBL" id="APMY01000016">
    <property type="protein sequence ID" value="EOM78089.1"/>
    <property type="molecule type" value="Genomic_DNA"/>
</dbReference>